<evidence type="ECO:0000313" key="1">
    <source>
        <dbReference type="EMBL" id="SLJ94295.1"/>
    </source>
</evidence>
<dbReference type="STRING" id="428990.SAMN06295987_102273"/>
<gene>
    <name evidence="1" type="ORF">SAMN06295987_102273</name>
</gene>
<dbReference type="Pfam" id="PF09550">
    <property type="entry name" value="Phage_TAC_6"/>
    <property type="match status" value="1"/>
</dbReference>
<proteinExistence type="predicted"/>
<dbReference type="EMBL" id="FVZE01000002">
    <property type="protein sequence ID" value="SLJ94295.1"/>
    <property type="molecule type" value="Genomic_DNA"/>
</dbReference>
<dbReference type="AlphaFoldDB" id="A0A1U6HET9"/>
<dbReference type="InterPro" id="IPR019056">
    <property type="entry name" value="Phage_TAC_6"/>
</dbReference>
<reference evidence="2" key="1">
    <citation type="submission" date="2017-02" db="EMBL/GenBank/DDBJ databases">
        <authorList>
            <person name="Varghese N."/>
            <person name="Submissions S."/>
        </authorList>
    </citation>
    <scope>NUCLEOTIDE SEQUENCE [LARGE SCALE GENOMIC DNA]</scope>
    <source>
        <strain evidence="2">SM117</strain>
    </source>
</reference>
<sequence>MSPSFGEHALALFAVAARHLGWRPDVFWAATPCELAAALRPPLPPAASGIDRAALQRLMENDHG</sequence>
<dbReference type="Proteomes" id="UP000190989">
    <property type="component" value="Unassembled WGS sequence"/>
</dbReference>
<accession>A0A1U6HET9</accession>
<dbReference type="RefSeq" id="WP_054946605.1">
    <property type="nucleotide sequence ID" value="NZ_FVZE01000002.1"/>
</dbReference>
<evidence type="ECO:0000313" key="2">
    <source>
        <dbReference type="Proteomes" id="UP000190989"/>
    </source>
</evidence>
<organism evidence="1 2">
    <name type="scientific">Novosphingobium mathurense</name>
    <dbReference type="NCBI Taxonomy" id="428990"/>
    <lineage>
        <taxon>Bacteria</taxon>
        <taxon>Pseudomonadati</taxon>
        <taxon>Pseudomonadota</taxon>
        <taxon>Alphaproteobacteria</taxon>
        <taxon>Sphingomonadales</taxon>
        <taxon>Sphingomonadaceae</taxon>
        <taxon>Novosphingobium</taxon>
    </lineage>
</organism>
<keyword evidence="2" id="KW-1185">Reference proteome</keyword>
<name>A0A1U6HET9_9SPHN</name>
<protein>
    <submittedName>
        <fullName evidence="1">Phage tail assembly chaperone protein, TAC</fullName>
    </submittedName>
</protein>